<gene>
    <name evidence="1" type="ORF">AVEN_143225_1</name>
</gene>
<evidence type="ECO:0000313" key="1">
    <source>
        <dbReference type="EMBL" id="GBL77889.1"/>
    </source>
</evidence>
<reference evidence="1 2" key="1">
    <citation type="journal article" date="2019" name="Sci. Rep.">
        <title>Orb-weaving spider Araneus ventricosus genome elucidates the spidroin gene catalogue.</title>
        <authorList>
            <person name="Kono N."/>
            <person name="Nakamura H."/>
            <person name="Ohtoshi R."/>
            <person name="Moran D.A.P."/>
            <person name="Shinohara A."/>
            <person name="Yoshida Y."/>
            <person name="Fujiwara M."/>
            <person name="Mori M."/>
            <person name="Tomita M."/>
            <person name="Arakawa K."/>
        </authorList>
    </citation>
    <scope>NUCLEOTIDE SEQUENCE [LARGE SCALE GENOMIC DNA]</scope>
</reference>
<accession>A0A4Y2AEY7</accession>
<proteinExistence type="predicted"/>
<organism evidence="1 2">
    <name type="scientific">Araneus ventricosus</name>
    <name type="common">Orbweaver spider</name>
    <name type="synonym">Epeira ventricosa</name>
    <dbReference type="NCBI Taxonomy" id="182803"/>
    <lineage>
        <taxon>Eukaryota</taxon>
        <taxon>Metazoa</taxon>
        <taxon>Ecdysozoa</taxon>
        <taxon>Arthropoda</taxon>
        <taxon>Chelicerata</taxon>
        <taxon>Arachnida</taxon>
        <taxon>Araneae</taxon>
        <taxon>Araneomorphae</taxon>
        <taxon>Entelegynae</taxon>
        <taxon>Araneoidea</taxon>
        <taxon>Araneidae</taxon>
        <taxon>Araneus</taxon>
    </lineage>
</organism>
<dbReference type="EMBL" id="BGPR01000014">
    <property type="protein sequence ID" value="GBL77889.1"/>
    <property type="molecule type" value="Genomic_DNA"/>
</dbReference>
<name>A0A4Y2AEY7_ARAVE</name>
<comment type="caution">
    <text evidence="1">The sequence shown here is derived from an EMBL/GenBank/DDBJ whole genome shotgun (WGS) entry which is preliminary data.</text>
</comment>
<dbReference type="Proteomes" id="UP000499080">
    <property type="component" value="Unassembled WGS sequence"/>
</dbReference>
<sequence>MFHLRPVEDLTPSWVGWAGAGCKKHRTGEDSLGLKQNRSVENGLIYEIAQAKTVLVLKRHRTGEDTFGSKRHRVVKDSLDVKLCPASDENRLTVLRASTPGRAYKSYRRAPRR</sequence>
<protein>
    <submittedName>
        <fullName evidence="1">Uncharacterized protein</fullName>
    </submittedName>
</protein>
<evidence type="ECO:0000313" key="2">
    <source>
        <dbReference type="Proteomes" id="UP000499080"/>
    </source>
</evidence>
<dbReference type="AlphaFoldDB" id="A0A4Y2AEY7"/>
<keyword evidence="2" id="KW-1185">Reference proteome</keyword>
<dbReference type="PROSITE" id="PS51257">
    <property type="entry name" value="PROKAR_LIPOPROTEIN"/>
    <property type="match status" value="1"/>
</dbReference>